<keyword evidence="4" id="KW-1185">Reference proteome</keyword>
<dbReference type="PANTHER" id="PTHR28008">
    <property type="entry name" value="DOMAIN PROTEIN, PUTATIVE (AFU_ORTHOLOGUE AFUA_3G10980)-RELATED"/>
    <property type="match status" value="1"/>
</dbReference>
<reference evidence="3 4" key="1">
    <citation type="journal article" date="2015" name="Stand. Genomic Sci.">
        <title>Genomic Encyclopedia of Bacterial and Archaeal Type Strains, Phase III: the genomes of soil and plant-associated and newly described type strains.</title>
        <authorList>
            <person name="Whitman W.B."/>
            <person name="Woyke T."/>
            <person name="Klenk H.P."/>
            <person name="Zhou Y."/>
            <person name="Lilburn T.G."/>
            <person name="Beck B.J."/>
            <person name="De Vos P."/>
            <person name="Vandamme P."/>
            <person name="Eisen J.A."/>
            <person name="Garrity G."/>
            <person name="Hugenholtz P."/>
            <person name="Kyrpides N.C."/>
        </authorList>
    </citation>
    <scope>NUCLEOTIDE SEQUENCE [LARGE SCALE GENOMIC DNA]</scope>
    <source>
        <strain evidence="3 4">CGMCC 1.7271</strain>
    </source>
</reference>
<keyword evidence="1" id="KW-0812">Transmembrane</keyword>
<gene>
    <name evidence="3" type="ORF">IQ13_1653</name>
</gene>
<evidence type="ECO:0000259" key="2">
    <source>
        <dbReference type="Pfam" id="PF04892"/>
    </source>
</evidence>
<sequence>MKLKLQQYLSTKWPAILWSVIVFILLIIPPLAIGDEKKIEIVNLDKVIHFFLFGIIAGLWTYYIKQKQNSFLNYLLILLCTIVYGITTEYVQDWVGRDFDVWDMVADAAGTIVFASWIWYKKKTPVETGVETKTNCL</sequence>
<dbReference type="InterPro" id="IPR006976">
    <property type="entry name" value="VanZ-like"/>
</dbReference>
<evidence type="ECO:0000313" key="3">
    <source>
        <dbReference type="EMBL" id="TWI83541.1"/>
    </source>
</evidence>
<accession>A0A562SQL9</accession>
<feature type="transmembrane region" description="Helical" evidence="1">
    <location>
        <begin position="47"/>
        <end position="64"/>
    </location>
</feature>
<keyword evidence="1" id="KW-0472">Membrane</keyword>
<dbReference type="OrthoDB" id="1524985at2"/>
<feature type="transmembrane region" description="Helical" evidence="1">
    <location>
        <begin position="12"/>
        <end position="32"/>
    </location>
</feature>
<dbReference type="AlphaFoldDB" id="A0A562SQL9"/>
<evidence type="ECO:0000256" key="1">
    <source>
        <dbReference type="SAM" id="Phobius"/>
    </source>
</evidence>
<feature type="domain" description="VanZ-like" evidence="2">
    <location>
        <begin position="40"/>
        <end position="115"/>
    </location>
</feature>
<organism evidence="3 4">
    <name type="scientific">Lacibacter cauensis</name>
    <dbReference type="NCBI Taxonomy" id="510947"/>
    <lineage>
        <taxon>Bacteria</taxon>
        <taxon>Pseudomonadati</taxon>
        <taxon>Bacteroidota</taxon>
        <taxon>Chitinophagia</taxon>
        <taxon>Chitinophagales</taxon>
        <taxon>Chitinophagaceae</taxon>
        <taxon>Lacibacter</taxon>
    </lineage>
</organism>
<dbReference type="Pfam" id="PF04892">
    <property type="entry name" value="VanZ"/>
    <property type="match status" value="1"/>
</dbReference>
<evidence type="ECO:0000313" key="4">
    <source>
        <dbReference type="Proteomes" id="UP000316167"/>
    </source>
</evidence>
<name>A0A562SQL9_9BACT</name>
<proteinExistence type="predicted"/>
<keyword evidence="1" id="KW-1133">Transmembrane helix</keyword>
<dbReference type="PANTHER" id="PTHR28008:SF1">
    <property type="entry name" value="DOMAIN PROTEIN, PUTATIVE (AFU_ORTHOLOGUE AFUA_3G10980)-RELATED"/>
    <property type="match status" value="1"/>
</dbReference>
<feature type="transmembrane region" description="Helical" evidence="1">
    <location>
        <begin position="71"/>
        <end position="87"/>
    </location>
</feature>
<dbReference type="EMBL" id="VLLE01000003">
    <property type="protein sequence ID" value="TWI83541.1"/>
    <property type="molecule type" value="Genomic_DNA"/>
</dbReference>
<feature type="transmembrane region" description="Helical" evidence="1">
    <location>
        <begin position="99"/>
        <end position="120"/>
    </location>
</feature>
<dbReference type="RefSeq" id="WP_144885778.1">
    <property type="nucleotide sequence ID" value="NZ_VLLE01000003.1"/>
</dbReference>
<dbReference type="Proteomes" id="UP000316167">
    <property type="component" value="Unassembled WGS sequence"/>
</dbReference>
<comment type="caution">
    <text evidence="3">The sequence shown here is derived from an EMBL/GenBank/DDBJ whole genome shotgun (WGS) entry which is preliminary data.</text>
</comment>
<protein>
    <submittedName>
        <fullName evidence="3">VanZ like protein</fullName>
    </submittedName>
</protein>
<dbReference type="NCBIfam" id="NF037970">
    <property type="entry name" value="vanZ_1"/>
    <property type="match status" value="1"/>
</dbReference>